<dbReference type="InterPro" id="IPR028923">
    <property type="entry name" value="SAICAR_synt/ADE2_N"/>
</dbReference>
<dbReference type="InterPro" id="IPR050089">
    <property type="entry name" value="SAICAR_synthetase"/>
</dbReference>
<gene>
    <name evidence="9" type="ORF">CJ205_03155</name>
</gene>
<protein>
    <recommendedName>
        <fullName evidence="2">phosphoribosylaminoimidazolesuccinocarboxamide synthase</fullName>
        <ecNumber evidence="2">6.3.2.6</ecNumber>
    </recommendedName>
</protein>
<evidence type="ECO:0000313" key="9">
    <source>
        <dbReference type="EMBL" id="PMC58681.1"/>
    </source>
</evidence>
<dbReference type="GO" id="GO:0004639">
    <property type="term" value="F:phosphoribosylaminoimidazolesuccinocarboxamide synthase activity"/>
    <property type="evidence" value="ECO:0007669"/>
    <property type="project" value="UniProtKB-EC"/>
</dbReference>
<dbReference type="GO" id="GO:0006189">
    <property type="term" value="P:'de novo' IMP biosynthetic process"/>
    <property type="evidence" value="ECO:0007669"/>
    <property type="project" value="UniProtKB-UniPathway"/>
</dbReference>
<dbReference type="RefSeq" id="WP_092086523.1">
    <property type="nucleotide sequence ID" value="NZ_FNEL01000056.1"/>
</dbReference>
<comment type="pathway">
    <text evidence="1">Purine metabolism; IMP biosynthesis via de novo pathway; 5-amino-1-(5-phospho-D-ribosyl)imidazole-4-carboxamide from 5-amino-1-(5-phospho-D-ribosyl)imidazole-4-carboxylate: step 1/2.</text>
</comment>
<dbReference type="STRING" id="84521.SAMN04487994_10568"/>
<organism evidence="9 10">
    <name type="scientific">Dolosicoccus paucivorans</name>
    <dbReference type="NCBI Taxonomy" id="84521"/>
    <lineage>
        <taxon>Bacteria</taxon>
        <taxon>Bacillati</taxon>
        <taxon>Bacillota</taxon>
        <taxon>Bacilli</taxon>
        <taxon>Lactobacillales</taxon>
        <taxon>Aerococcaceae</taxon>
        <taxon>Dolosicoccus</taxon>
    </lineage>
</organism>
<keyword evidence="3" id="KW-0436">Ligase</keyword>
<accession>A0A1G8NVC4</accession>
<dbReference type="Pfam" id="PF01259">
    <property type="entry name" value="SAICAR_synt"/>
    <property type="match status" value="1"/>
</dbReference>
<evidence type="ECO:0000256" key="3">
    <source>
        <dbReference type="ARBA" id="ARBA00022598"/>
    </source>
</evidence>
<dbReference type="EC" id="6.3.2.6" evidence="2"/>
<evidence type="ECO:0000313" key="10">
    <source>
        <dbReference type="Proteomes" id="UP000235682"/>
    </source>
</evidence>
<dbReference type="OrthoDB" id="9801549at2"/>
<dbReference type="EMBL" id="PNHE01000008">
    <property type="protein sequence ID" value="PMC58681.1"/>
    <property type="molecule type" value="Genomic_DNA"/>
</dbReference>
<evidence type="ECO:0000256" key="5">
    <source>
        <dbReference type="ARBA" id="ARBA00022755"/>
    </source>
</evidence>
<dbReference type="GO" id="GO:0005524">
    <property type="term" value="F:ATP binding"/>
    <property type="evidence" value="ECO:0007669"/>
    <property type="project" value="UniProtKB-KW"/>
</dbReference>
<keyword evidence="10" id="KW-1185">Reference proteome</keyword>
<dbReference type="UniPathway" id="UPA00074">
    <property type="reaction ID" value="UER00131"/>
</dbReference>
<evidence type="ECO:0000256" key="4">
    <source>
        <dbReference type="ARBA" id="ARBA00022741"/>
    </source>
</evidence>
<proteinExistence type="predicted"/>
<keyword evidence="6" id="KW-0067">ATP-binding</keyword>
<reference evidence="9 10" key="1">
    <citation type="submission" date="2017-09" db="EMBL/GenBank/DDBJ databases">
        <title>Bacterial strain isolated from the female urinary microbiota.</title>
        <authorList>
            <person name="Thomas-White K."/>
            <person name="Kumar N."/>
            <person name="Forster S."/>
            <person name="Putonti C."/>
            <person name="Lawley T."/>
            <person name="Wolfe A.J."/>
        </authorList>
    </citation>
    <scope>NUCLEOTIDE SEQUENCE [LARGE SCALE GENOMIC DNA]</scope>
    <source>
        <strain evidence="9 10">UMB0852</strain>
    </source>
</reference>
<sequence>MDLVYKGKTKDVYALPDGTYRLQFKDDVTGVDGVFDPGANQVGLSIEGSGRSNVVMSRYYFEMFEDQGIPTHYLSSDIENQTMDVKPAEFFGKGIEVICRYRAVGSFIRRYGLYAKDGDKLDGYVEITLKDDEREDPLVNEDALLALNILRPGEYDEIKKATKQISQLIKDDLADKGLELYDLKLEFGRDKDGKLMLIDEVSAGNMRVYQGDQSVGHLELATFF</sequence>
<dbReference type="PANTHER" id="PTHR43599">
    <property type="entry name" value="MULTIFUNCTIONAL PROTEIN ADE2"/>
    <property type="match status" value="1"/>
</dbReference>
<evidence type="ECO:0000256" key="2">
    <source>
        <dbReference type="ARBA" id="ARBA00012217"/>
    </source>
</evidence>
<feature type="domain" description="SAICAR synthetase/ADE2 N-terminal" evidence="8">
    <location>
        <begin position="4"/>
        <end position="213"/>
    </location>
</feature>
<name>A0A1G8NVC4_9LACT</name>
<evidence type="ECO:0000256" key="7">
    <source>
        <dbReference type="ARBA" id="ARBA00048475"/>
    </source>
</evidence>
<evidence type="ECO:0000256" key="6">
    <source>
        <dbReference type="ARBA" id="ARBA00022840"/>
    </source>
</evidence>
<keyword evidence="5" id="KW-0658">Purine biosynthesis</keyword>
<dbReference type="Proteomes" id="UP000235682">
    <property type="component" value="Unassembled WGS sequence"/>
</dbReference>
<keyword evidence="4" id="KW-0547">Nucleotide-binding</keyword>
<evidence type="ECO:0000256" key="1">
    <source>
        <dbReference type="ARBA" id="ARBA00004672"/>
    </source>
</evidence>
<comment type="caution">
    <text evidence="9">The sequence shown here is derived from an EMBL/GenBank/DDBJ whole genome shotgun (WGS) entry which is preliminary data.</text>
</comment>
<dbReference type="AlphaFoldDB" id="A0A1G8NVC4"/>
<comment type="catalytic activity">
    <reaction evidence="7">
        <text>5-amino-1-(5-phospho-D-ribosyl)imidazole-4-carboxylate + L-aspartate + ATP = (2S)-2-[5-amino-1-(5-phospho-beta-D-ribosyl)imidazole-4-carboxamido]succinate + ADP + phosphate + 2 H(+)</text>
        <dbReference type="Rhea" id="RHEA:22628"/>
        <dbReference type="ChEBI" id="CHEBI:15378"/>
        <dbReference type="ChEBI" id="CHEBI:29991"/>
        <dbReference type="ChEBI" id="CHEBI:30616"/>
        <dbReference type="ChEBI" id="CHEBI:43474"/>
        <dbReference type="ChEBI" id="CHEBI:58443"/>
        <dbReference type="ChEBI" id="CHEBI:77657"/>
        <dbReference type="ChEBI" id="CHEBI:456216"/>
        <dbReference type="EC" id="6.3.2.6"/>
    </reaction>
</comment>
<dbReference type="Gene3D" id="3.30.200.20">
    <property type="entry name" value="Phosphorylase Kinase, domain 1"/>
    <property type="match status" value="1"/>
</dbReference>
<evidence type="ECO:0000259" key="8">
    <source>
        <dbReference type="Pfam" id="PF01259"/>
    </source>
</evidence>
<dbReference type="SUPFAM" id="SSF56104">
    <property type="entry name" value="SAICAR synthase-like"/>
    <property type="match status" value="1"/>
</dbReference>
<dbReference type="PANTHER" id="PTHR43599:SF3">
    <property type="entry name" value="SI:DKEY-6E2.2"/>
    <property type="match status" value="1"/>
</dbReference>
<dbReference type="Gene3D" id="3.30.470.20">
    <property type="entry name" value="ATP-grasp fold, B domain"/>
    <property type="match status" value="1"/>
</dbReference>